<sequence length="282" mass="29198">MAANPKKLAQELSRRGPHSVLRGDLALAGQPGVVYTPAEGFDLPAIAFGHGWLTGVTKYTKLFEHLASWGIVVGAPNTERGPVPSAIGLSTDLLTTLDICTGVRLGTGRISVHPSKLALVGHGSGAGAAVLAAARREVAAVAALYPSPVSPAAPEAAGRVRAPGLVLVGEKSIGSMTSDAVAVARGWGSDDVQLRVVDKANDEGLVEGRRLLGALGVGGAERRTQERTRALLTGFLLHRLTGDKTYAIFSDLTTELPGSTVISDPDIVDRDLGTQVNLLLGR</sequence>
<dbReference type="InterPro" id="IPR017395">
    <property type="entry name" value="Chlorophyllase-like"/>
</dbReference>
<dbReference type="SUPFAM" id="SSF53474">
    <property type="entry name" value="alpha/beta-Hydrolases"/>
    <property type="match status" value="1"/>
</dbReference>
<dbReference type="PANTHER" id="PTHR33428:SF14">
    <property type="entry name" value="CARBOXYLESTERASE TYPE B DOMAIN-CONTAINING PROTEIN"/>
    <property type="match status" value="1"/>
</dbReference>
<accession>A0A0V9UDV9</accession>
<dbReference type="PANTHER" id="PTHR33428">
    <property type="entry name" value="CHLOROPHYLLASE-2, CHLOROPLASTIC"/>
    <property type="match status" value="1"/>
</dbReference>
<gene>
    <name evidence="1" type="ORF">Z045_24060</name>
</gene>
<dbReference type="InterPro" id="IPR029058">
    <property type="entry name" value="AB_hydrolase_fold"/>
</dbReference>
<evidence type="ECO:0000313" key="1">
    <source>
        <dbReference type="EMBL" id="KSZ56286.1"/>
    </source>
</evidence>
<dbReference type="AlphaFoldDB" id="A0A0V9UDV9"/>
<name>A0A0V9UDV9_9NOCA</name>
<proteinExistence type="predicted"/>
<reference evidence="1 2" key="2">
    <citation type="journal article" date="2016" name="Genome Announc.">
        <title>Draft Genome Sequence of a Versatile Hydrocarbon-Degrading Bacterium, Rhodococcus pyridinivorans Strain KG-16, Collected from Oil Fields in India.</title>
        <authorList>
            <person name="Aggarwal R.K."/>
            <person name="Dawar C."/>
            <person name="Phanindranath R."/>
            <person name="Mutnuri L."/>
            <person name="Dayal A.M."/>
        </authorList>
    </citation>
    <scope>NUCLEOTIDE SEQUENCE [LARGE SCALE GENOMIC DNA]</scope>
    <source>
        <strain evidence="1 2">KG-16</strain>
    </source>
</reference>
<organism evidence="1 2">
    <name type="scientific">Rhodococcus pyridinivorans KG-16</name>
    <dbReference type="NCBI Taxonomy" id="1441730"/>
    <lineage>
        <taxon>Bacteria</taxon>
        <taxon>Bacillati</taxon>
        <taxon>Actinomycetota</taxon>
        <taxon>Actinomycetes</taxon>
        <taxon>Mycobacteriales</taxon>
        <taxon>Nocardiaceae</taxon>
        <taxon>Rhodococcus</taxon>
    </lineage>
</organism>
<dbReference type="Pfam" id="PF07224">
    <property type="entry name" value="Chlorophyllase"/>
    <property type="match status" value="1"/>
</dbReference>
<comment type="caution">
    <text evidence="1">The sequence shown here is derived from an EMBL/GenBank/DDBJ whole genome shotgun (WGS) entry which is preliminary data.</text>
</comment>
<dbReference type="Proteomes" id="UP000053060">
    <property type="component" value="Unassembled WGS sequence"/>
</dbReference>
<reference evidence="2" key="1">
    <citation type="submission" date="2015-01" db="EMBL/GenBank/DDBJ databases">
        <title>Draft genome sequence of Rhodococcus pyridinivorans strain KG-16, a hydrocarbon-degrading bacterium.</title>
        <authorList>
            <person name="Aggarwal R.K."/>
            <person name="Dawar C."/>
        </authorList>
    </citation>
    <scope>NUCLEOTIDE SEQUENCE [LARGE SCALE GENOMIC DNA]</scope>
    <source>
        <strain evidence="2">KG-16</strain>
    </source>
</reference>
<dbReference type="Gene3D" id="3.40.50.1820">
    <property type="entry name" value="alpha/beta hydrolase"/>
    <property type="match status" value="1"/>
</dbReference>
<protein>
    <recommendedName>
        <fullName evidence="3">Alpha/beta hydrolase</fullName>
    </recommendedName>
</protein>
<dbReference type="EMBL" id="AZXY01000018">
    <property type="protein sequence ID" value="KSZ56286.1"/>
    <property type="molecule type" value="Genomic_DNA"/>
</dbReference>
<dbReference type="PATRIC" id="fig|1441730.3.peg.5057"/>
<dbReference type="RefSeq" id="WP_060654732.1">
    <property type="nucleotide sequence ID" value="NZ_AZXY01000018.1"/>
</dbReference>
<evidence type="ECO:0008006" key="3">
    <source>
        <dbReference type="Google" id="ProtNLM"/>
    </source>
</evidence>
<evidence type="ECO:0000313" key="2">
    <source>
        <dbReference type="Proteomes" id="UP000053060"/>
    </source>
</evidence>